<dbReference type="UniPathway" id="UPA00056">
    <property type="reaction ID" value="UER00095"/>
</dbReference>
<keyword evidence="1" id="KW-0479">Metal-binding</keyword>
<dbReference type="Gene3D" id="3.30.1330.50">
    <property type="entry name" value="2-C-methyl-D-erythritol 2,4-cyclodiphosphate synthase"/>
    <property type="match status" value="1"/>
</dbReference>
<evidence type="ECO:0000256" key="1">
    <source>
        <dbReference type="HAMAP-Rule" id="MF_00107"/>
    </source>
</evidence>
<feature type="binding site" evidence="1">
    <location>
        <begin position="133"/>
        <end position="136"/>
    </location>
    <ligand>
        <name>4-CDP-2-C-methyl-D-erythritol 2-phosphate</name>
        <dbReference type="ChEBI" id="CHEBI:57919"/>
    </ligand>
</feature>
<feature type="binding site" evidence="1">
    <location>
        <position position="10"/>
    </location>
    <ligand>
        <name>a divalent metal cation</name>
        <dbReference type="ChEBI" id="CHEBI:60240"/>
    </ligand>
</feature>
<feature type="site" description="Transition state stabilizer" evidence="1">
    <location>
        <position position="134"/>
    </location>
</feature>
<dbReference type="InterPro" id="IPR036571">
    <property type="entry name" value="MECDP_synthase_sf"/>
</dbReference>
<dbReference type="PANTHER" id="PTHR43181">
    <property type="entry name" value="2-C-METHYL-D-ERYTHRITOL 2,4-CYCLODIPHOSPHATE SYNTHASE, CHLOROPLASTIC"/>
    <property type="match status" value="1"/>
</dbReference>
<dbReference type="KEGG" id="sfz:SFLOR_v1c11080"/>
<feature type="domain" description="2-C-methyl-D-erythritol 2,4-cyclodiphosphate synthase" evidence="3">
    <location>
        <begin position="3"/>
        <end position="137"/>
    </location>
</feature>
<sequence>MIFKVGFSKDTHNLIEGNKIILGGIEIPSCKAVNAYSDGDVIIHSLAESIFGSMGLEDLGENYNSKNMEKNFNSLLMLEDAQKILFENNYKISNIDILVELDNPKLTEWKFKIKENLSKILNIKLNQISVKATTTENNFPNIITSYCNILVYKSEEK</sequence>
<comment type="similarity">
    <text evidence="1 2">Belongs to the IspF family.</text>
</comment>
<reference evidence="4 5" key="1">
    <citation type="submission" date="2017-12" db="EMBL/GenBank/DDBJ databases">
        <title>Complete genome sequence of Spiroplasma floricola 23-6 (ATCC 29989).</title>
        <authorList>
            <person name="Tsai Y.-M."/>
            <person name="Wu P.-S."/>
            <person name="Lo W.-S."/>
            <person name="Kuo C.-H."/>
        </authorList>
    </citation>
    <scope>NUCLEOTIDE SEQUENCE [LARGE SCALE GENOMIC DNA]</scope>
    <source>
        <strain evidence="4 5">23-6</strain>
    </source>
</reference>
<dbReference type="SUPFAM" id="SSF69765">
    <property type="entry name" value="IpsF-like"/>
    <property type="match status" value="1"/>
</dbReference>
<dbReference type="PANTHER" id="PTHR43181:SF1">
    <property type="entry name" value="2-C-METHYL-D-ERYTHRITOL 2,4-CYCLODIPHOSPHATE SYNTHASE, CHLOROPLASTIC"/>
    <property type="match status" value="1"/>
</dbReference>
<protein>
    <recommendedName>
        <fullName evidence="1 2">2-C-methyl-D-erythritol 2,4-cyclodiphosphate synthase</fullName>
        <shortName evidence="1">MECDP-synthase</shortName>
        <shortName evidence="1">MECPP-synthase</shortName>
        <shortName evidence="1">MECPS</shortName>
        <ecNumber evidence="1 2">4.6.1.12</ecNumber>
    </recommendedName>
</protein>
<proteinExistence type="inferred from homology"/>
<feature type="binding site" evidence="1">
    <location>
        <begin position="58"/>
        <end position="60"/>
    </location>
    <ligand>
        <name>4-CDP-2-C-methyl-D-erythritol 2-phosphate</name>
        <dbReference type="ChEBI" id="CHEBI:57919"/>
    </ligand>
</feature>
<keyword evidence="5" id="KW-1185">Reference proteome</keyword>
<name>A0A2K8SFD8_9MOLU</name>
<dbReference type="Proteomes" id="UP000231823">
    <property type="component" value="Chromosome"/>
</dbReference>
<feature type="binding site" evidence="1">
    <location>
        <position position="44"/>
    </location>
    <ligand>
        <name>a divalent metal cation</name>
        <dbReference type="ChEBI" id="CHEBI:60240"/>
    </ligand>
</feature>
<dbReference type="GO" id="GO:0019288">
    <property type="term" value="P:isopentenyl diphosphate biosynthetic process, methylerythritol 4-phosphate pathway"/>
    <property type="evidence" value="ECO:0007669"/>
    <property type="project" value="UniProtKB-UniRule"/>
</dbReference>
<feature type="binding site" evidence="1">
    <location>
        <position position="12"/>
    </location>
    <ligand>
        <name>a divalent metal cation</name>
        <dbReference type="ChEBI" id="CHEBI:60240"/>
    </ligand>
</feature>
<dbReference type="GO" id="GO:0016114">
    <property type="term" value="P:terpenoid biosynthetic process"/>
    <property type="evidence" value="ECO:0007669"/>
    <property type="project" value="InterPro"/>
</dbReference>
<dbReference type="Pfam" id="PF02542">
    <property type="entry name" value="YgbB"/>
    <property type="match status" value="1"/>
</dbReference>
<comment type="pathway">
    <text evidence="1">Isoprenoid biosynthesis; isopentenyl diphosphate biosynthesis via DXP pathway; isopentenyl diphosphate from 1-deoxy-D-xylulose 5-phosphate: step 4/6.</text>
</comment>
<dbReference type="NCBIfam" id="TIGR00151">
    <property type="entry name" value="ispF"/>
    <property type="match status" value="1"/>
</dbReference>
<dbReference type="OrthoDB" id="9804336at2"/>
<dbReference type="EC" id="4.6.1.12" evidence="1 2"/>
<feature type="binding site" evidence="1">
    <location>
        <begin position="10"/>
        <end position="12"/>
    </location>
    <ligand>
        <name>4-CDP-2-C-methyl-D-erythritol 2-phosphate</name>
        <dbReference type="ChEBI" id="CHEBI:57919"/>
    </ligand>
</feature>
<evidence type="ECO:0000259" key="3">
    <source>
        <dbReference type="Pfam" id="PF02542"/>
    </source>
</evidence>
<evidence type="ECO:0000313" key="4">
    <source>
        <dbReference type="EMBL" id="AUB32154.1"/>
    </source>
</evidence>
<dbReference type="HAMAP" id="MF_00107">
    <property type="entry name" value="IspF"/>
    <property type="match status" value="1"/>
</dbReference>
<dbReference type="RefSeq" id="WP_100917097.1">
    <property type="nucleotide sequence ID" value="NZ_CP025057.1"/>
</dbReference>
<dbReference type="GO" id="GO:0046872">
    <property type="term" value="F:metal ion binding"/>
    <property type="evidence" value="ECO:0007669"/>
    <property type="project" value="UniProtKB-KW"/>
</dbReference>
<dbReference type="InterPro" id="IPR003526">
    <property type="entry name" value="MECDP_synthase"/>
</dbReference>
<dbReference type="GO" id="GO:0008685">
    <property type="term" value="F:2-C-methyl-D-erythritol 2,4-cyclodiphosphate synthase activity"/>
    <property type="evidence" value="ECO:0007669"/>
    <property type="project" value="UniProtKB-UniRule"/>
</dbReference>
<keyword evidence="1 2" id="KW-0414">Isoprene biosynthesis</keyword>
<comment type="function">
    <text evidence="1">Involved in the biosynthesis of isopentenyl diphosphate (IPP) and dimethylallyl diphosphate (DMAPP), two major building blocks of isoprenoid compounds. Catalyzes the conversion of 4-diphosphocytidyl-2-C-methyl-D-erythritol 2-phosphate (CDP-ME2P) to 2-C-methyl-D-erythritol 2,4-cyclodiphosphate (ME-CPP) with a corresponding release of cytidine 5-monophosphate (CMP).</text>
</comment>
<keyword evidence="1 2" id="KW-0456">Lyase</keyword>
<dbReference type="AlphaFoldDB" id="A0A2K8SFD8"/>
<comment type="caution">
    <text evidence="1">Lacks conserved residue(s) required for the propagation of feature annotation.</text>
</comment>
<organism evidence="4 5">
    <name type="scientific">Spiroplasma floricola 23-6</name>
    <dbReference type="NCBI Taxonomy" id="1336749"/>
    <lineage>
        <taxon>Bacteria</taxon>
        <taxon>Bacillati</taxon>
        <taxon>Mycoplasmatota</taxon>
        <taxon>Mollicutes</taxon>
        <taxon>Entomoplasmatales</taxon>
        <taxon>Spiroplasmataceae</taxon>
        <taxon>Spiroplasma</taxon>
    </lineage>
</organism>
<gene>
    <name evidence="1 4" type="primary">ispF</name>
    <name evidence="4" type="ORF">SFLOR_v1c11080</name>
</gene>
<dbReference type="EMBL" id="CP025057">
    <property type="protein sequence ID" value="AUB32154.1"/>
    <property type="molecule type" value="Genomic_DNA"/>
</dbReference>
<evidence type="ECO:0000256" key="2">
    <source>
        <dbReference type="RuleBase" id="RU004395"/>
    </source>
</evidence>
<evidence type="ECO:0000313" key="5">
    <source>
        <dbReference type="Proteomes" id="UP000231823"/>
    </source>
</evidence>
<comment type="cofactor">
    <cofactor evidence="1">
        <name>a divalent metal cation</name>
        <dbReference type="ChEBI" id="CHEBI:60240"/>
    </cofactor>
    <text evidence="1">Binds 1 divalent metal cation per subunit.</text>
</comment>
<comment type="subunit">
    <text evidence="1">Homotrimer.</text>
</comment>
<comment type="catalytic activity">
    <reaction evidence="1 2">
        <text>4-CDP-2-C-methyl-D-erythritol 2-phosphate = 2-C-methyl-D-erythritol 2,4-cyclic diphosphate + CMP</text>
        <dbReference type="Rhea" id="RHEA:23864"/>
        <dbReference type="ChEBI" id="CHEBI:57919"/>
        <dbReference type="ChEBI" id="CHEBI:58483"/>
        <dbReference type="ChEBI" id="CHEBI:60377"/>
        <dbReference type="EC" id="4.6.1.12"/>
    </reaction>
</comment>
<dbReference type="CDD" id="cd00554">
    <property type="entry name" value="MECDP_synthase"/>
    <property type="match status" value="1"/>
</dbReference>
<accession>A0A2K8SFD8</accession>